<name>A0A8D8CSG4_CULPI</name>
<reference evidence="2" key="1">
    <citation type="submission" date="2021-05" db="EMBL/GenBank/DDBJ databases">
        <authorList>
            <person name="Alioto T."/>
            <person name="Alioto T."/>
            <person name="Gomez Garrido J."/>
        </authorList>
    </citation>
    <scope>NUCLEOTIDE SEQUENCE</scope>
</reference>
<protein>
    <submittedName>
        <fullName evidence="2">(northern house mosquito) hypothetical protein</fullName>
    </submittedName>
</protein>
<evidence type="ECO:0000256" key="1">
    <source>
        <dbReference type="SAM" id="Phobius"/>
    </source>
</evidence>
<evidence type="ECO:0000313" key="2">
    <source>
        <dbReference type="EMBL" id="CAG6496086.1"/>
    </source>
</evidence>
<organism evidence="2">
    <name type="scientific">Culex pipiens</name>
    <name type="common">House mosquito</name>
    <dbReference type="NCBI Taxonomy" id="7175"/>
    <lineage>
        <taxon>Eukaryota</taxon>
        <taxon>Metazoa</taxon>
        <taxon>Ecdysozoa</taxon>
        <taxon>Arthropoda</taxon>
        <taxon>Hexapoda</taxon>
        <taxon>Insecta</taxon>
        <taxon>Pterygota</taxon>
        <taxon>Neoptera</taxon>
        <taxon>Endopterygota</taxon>
        <taxon>Diptera</taxon>
        <taxon>Nematocera</taxon>
        <taxon>Culicoidea</taxon>
        <taxon>Culicidae</taxon>
        <taxon>Culicinae</taxon>
        <taxon>Culicini</taxon>
        <taxon>Culex</taxon>
        <taxon>Culex</taxon>
    </lineage>
</organism>
<dbReference type="EMBL" id="HBUE01130243">
    <property type="protein sequence ID" value="CAG6496086.1"/>
    <property type="molecule type" value="Transcribed_RNA"/>
</dbReference>
<proteinExistence type="predicted"/>
<keyword evidence="1" id="KW-0812">Transmembrane</keyword>
<accession>A0A8D8CSG4</accession>
<feature type="transmembrane region" description="Helical" evidence="1">
    <location>
        <begin position="23"/>
        <end position="43"/>
    </location>
</feature>
<dbReference type="AlphaFoldDB" id="A0A8D8CSG4"/>
<sequence length="158" mass="18230">MCHTVQYLHKITLSLALSFSLSLYFTFPLSVSFILSSFVHICLTKQKNAIFEPAKMQKSKHFFHGIPSQKTHRSENENNCAYLLGINEQKKTLNVTEIRQPKTMKTLIEISSVSRRKRQFPVVVVYVEPRARAVYFVSVSLFSLSKQLKQTKEKVQSC</sequence>
<keyword evidence="1" id="KW-0472">Membrane</keyword>
<keyword evidence="1" id="KW-1133">Transmembrane helix</keyword>